<comment type="caution">
    <text evidence="1">The sequence shown here is derived from an EMBL/GenBank/DDBJ whole genome shotgun (WGS) entry which is preliminary data.</text>
</comment>
<keyword evidence="2" id="KW-1185">Reference proteome</keyword>
<protein>
    <submittedName>
        <fullName evidence="1">Uncharacterized protein</fullName>
    </submittedName>
</protein>
<name>A0A820X5N0_9BILA</name>
<organism evidence="1 2">
    <name type="scientific">Rotaria magnacalcarata</name>
    <dbReference type="NCBI Taxonomy" id="392030"/>
    <lineage>
        <taxon>Eukaryota</taxon>
        <taxon>Metazoa</taxon>
        <taxon>Spiralia</taxon>
        <taxon>Gnathifera</taxon>
        <taxon>Rotifera</taxon>
        <taxon>Eurotatoria</taxon>
        <taxon>Bdelloidea</taxon>
        <taxon>Philodinida</taxon>
        <taxon>Philodinidae</taxon>
        <taxon>Rotaria</taxon>
    </lineage>
</organism>
<dbReference type="Proteomes" id="UP000663866">
    <property type="component" value="Unassembled WGS sequence"/>
</dbReference>
<feature type="non-terminal residue" evidence="1">
    <location>
        <position position="26"/>
    </location>
</feature>
<gene>
    <name evidence="1" type="ORF">OVN521_LOCUS42186</name>
</gene>
<dbReference type="AlphaFoldDB" id="A0A820X5N0"/>
<evidence type="ECO:0000313" key="2">
    <source>
        <dbReference type="Proteomes" id="UP000663866"/>
    </source>
</evidence>
<evidence type="ECO:0000313" key="1">
    <source>
        <dbReference type="EMBL" id="CAF4528096.1"/>
    </source>
</evidence>
<dbReference type="EMBL" id="CAJOBG010057403">
    <property type="protein sequence ID" value="CAF4528096.1"/>
    <property type="molecule type" value="Genomic_DNA"/>
</dbReference>
<sequence>MNAKLRKKKTVTRGKLSLPYADIRNL</sequence>
<reference evidence="1" key="1">
    <citation type="submission" date="2021-02" db="EMBL/GenBank/DDBJ databases">
        <authorList>
            <person name="Nowell W R."/>
        </authorList>
    </citation>
    <scope>NUCLEOTIDE SEQUENCE</scope>
</reference>
<accession>A0A820X5N0</accession>
<proteinExistence type="predicted"/>